<proteinExistence type="predicted"/>
<accession>A0A8S5M847</accession>
<sequence length="57" mass="6604">MYAEKDNRGRTVLQDLDDQDVDLLIACVKKVEDHDMRVLNLLKELEGVKNGEKNYLV</sequence>
<reference evidence="1" key="1">
    <citation type="journal article" date="2021" name="Proc. Natl. Acad. Sci. U.S.A.">
        <title>A Catalog of Tens of Thousands of Viruses from Human Metagenomes Reveals Hidden Associations with Chronic Diseases.</title>
        <authorList>
            <person name="Tisza M.J."/>
            <person name="Buck C.B."/>
        </authorList>
    </citation>
    <scope>NUCLEOTIDE SEQUENCE</scope>
    <source>
        <strain evidence="1">CtPAi1</strain>
    </source>
</reference>
<protein>
    <submittedName>
        <fullName evidence="1">Uncharacterized protein</fullName>
    </submittedName>
</protein>
<evidence type="ECO:0000313" key="1">
    <source>
        <dbReference type="EMBL" id="DAD78406.1"/>
    </source>
</evidence>
<dbReference type="EMBL" id="BK014842">
    <property type="protein sequence ID" value="DAD78406.1"/>
    <property type="molecule type" value="Genomic_DNA"/>
</dbReference>
<organism evidence="1">
    <name type="scientific">Siphoviridae sp. ctPAi1</name>
    <dbReference type="NCBI Taxonomy" id="2826320"/>
    <lineage>
        <taxon>Viruses</taxon>
        <taxon>Duplodnaviria</taxon>
        <taxon>Heunggongvirae</taxon>
        <taxon>Uroviricota</taxon>
        <taxon>Caudoviricetes</taxon>
    </lineage>
</organism>
<name>A0A8S5M847_9CAUD</name>